<dbReference type="RefSeq" id="WP_290262021.1">
    <property type="nucleotide sequence ID" value="NZ_JAUFQG010000004.1"/>
</dbReference>
<comment type="caution">
    <text evidence="8">The sequence shown here is derived from an EMBL/GenBank/DDBJ whole genome shotgun (WGS) entry which is preliminary data.</text>
</comment>
<keyword evidence="4 6" id="KW-1015">Disulfide bond</keyword>
<dbReference type="PANTHER" id="PTHR43110">
    <property type="entry name" value="THIOL PEROXIDASE"/>
    <property type="match status" value="1"/>
</dbReference>
<dbReference type="InterPro" id="IPR013766">
    <property type="entry name" value="Thioredoxin_domain"/>
</dbReference>
<evidence type="ECO:0000256" key="3">
    <source>
        <dbReference type="ARBA" id="ARBA00023002"/>
    </source>
</evidence>
<dbReference type="Gene3D" id="3.40.30.10">
    <property type="entry name" value="Glutaredoxin"/>
    <property type="match status" value="1"/>
</dbReference>
<evidence type="ECO:0000313" key="9">
    <source>
        <dbReference type="Proteomes" id="UP001595840"/>
    </source>
</evidence>
<gene>
    <name evidence="6 8" type="primary">tpx</name>
    <name evidence="8" type="ORF">ACFOX3_01675</name>
</gene>
<reference evidence="9" key="1">
    <citation type="journal article" date="2019" name="Int. J. Syst. Evol. Microbiol.">
        <title>The Global Catalogue of Microorganisms (GCM) 10K type strain sequencing project: providing services to taxonomists for standard genome sequencing and annotation.</title>
        <authorList>
            <consortium name="The Broad Institute Genomics Platform"/>
            <consortium name="The Broad Institute Genome Sequencing Center for Infectious Disease"/>
            <person name="Wu L."/>
            <person name="Ma J."/>
        </authorList>
    </citation>
    <scope>NUCLEOTIDE SEQUENCE [LARGE SCALE GENOMIC DNA]</scope>
    <source>
        <strain evidence="9">CECT 8570</strain>
    </source>
</reference>
<dbReference type="CDD" id="cd03014">
    <property type="entry name" value="PRX_Atyp2cys"/>
    <property type="match status" value="1"/>
</dbReference>
<comment type="function">
    <text evidence="6">Thiol-specific peroxidase that catalyzes the reduction of hydrogen peroxide and organic hydroperoxides to water and alcohols, respectively. Plays a role in cell protection against oxidative stress by detoxifying peroxides.</text>
</comment>
<dbReference type="GO" id="GO:0004601">
    <property type="term" value="F:peroxidase activity"/>
    <property type="evidence" value="ECO:0007669"/>
    <property type="project" value="UniProtKB-KW"/>
</dbReference>
<dbReference type="NCBIfam" id="NF001808">
    <property type="entry name" value="PRK00522.1"/>
    <property type="match status" value="1"/>
</dbReference>
<dbReference type="EC" id="1.11.1.24" evidence="6"/>
<comment type="similarity">
    <text evidence="6">Belongs to the peroxiredoxin family. Tpx subfamily.</text>
</comment>
<proteinExistence type="inferred from homology"/>
<dbReference type="HAMAP" id="MF_00269">
    <property type="entry name" value="Tpx"/>
    <property type="match status" value="1"/>
</dbReference>
<evidence type="ECO:0000256" key="2">
    <source>
        <dbReference type="ARBA" id="ARBA00022862"/>
    </source>
</evidence>
<comment type="catalytic activity">
    <reaction evidence="6">
        <text>a hydroperoxide + [thioredoxin]-dithiol = an alcohol + [thioredoxin]-disulfide + H2O</text>
        <dbReference type="Rhea" id="RHEA:62620"/>
        <dbReference type="Rhea" id="RHEA-COMP:10698"/>
        <dbReference type="Rhea" id="RHEA-COMP:10700"/>
        <dbReference type="ChEBI" id="CHEBI:15377"/>
        <dbReference type="ChEBI" id="CHEBI:29950"/>
        <dbReference type="ChEBI" id="CHEBI:30879"/>
        <dbReference type="ChEBI" id="CHEBI:35924"/>
        <dbReference type="ChEBI" id="CHEBI:50058"/>
        <dbReference type="EC" id="1.11.1.24"/>
    </reaction>
</comment>
<dbReference type="EMBL" id="JBHSCX010000002">
    <property type="protein sequence ID" value="MFC4360989.1"/>
    <property type="molecule type" value="Genomic_DNA"/>
</dbReference>
<dbReference type="InterPro" id="IPR002065">
    <property type="entry name" value="TPX"/>
</dbReference>
<dbReference type="Proteomes" id="UP001595840">
    <property type="component" value="Unassembled WGS sequence"/>
</dbReference>
<evidence type="ECO:0000259" key="7">
    <source>
        <dbReference type="PROSITE" id="PS51352"/>
    </source>
</evidence>
<feature type="disulfide bond" description="Redox-active" evidence="6">
    <location>
        <begin position="60"/>
        <end position="94"/>
    </location>
</feature>
<dbReference type="PANTHER" id="PTHR43110:SF1">
    <property type="entry name" value="THIOL PEROXIDASE"/>
    <property type="match status" value="1"/>
</dbReference>
<comment type="subunit">
    <text evidence="6">Homodimer.</text>
</comment>
<keyword evidence="3 6" id="KW-0560">Oxidoreductase</keyword>
<evidence type="ECO:0000256" key="6">
    <source>
        <dbReference type="HAMAP-Rule" id="MF_00269"/>
    </source>
</evidence>
<dbReference type="InterPro" id="IPR050455">
    <property type="entry name" value="Tpx_Peroxidase_subfamily"/>
</dbReference>
<accession>A0ABV8V0A0</accession>
<dbReference type="Pfam" id="PF08534">
    <property type="entry name" value="Redoxin"/>
    <property type="match status" value="1"/>
</dbReference>
<comment type="miscellaneous">
    <text evidence="6">The active site is a conserved redox-active cysteine residue, the peroxidatic cysteine (C(P)), which makes the nucleophilic attack on the peroxide substrate. The peroxide oxidizes the C(P)-SH to cysteine sulfenic acid (C(P)-SOH), which then reacts with another cysteine residue, the resolving cysteine (C(R)), to form a disulfide bridge. The disulfide is subsequently reduced by an appropriate electron donor to complete the catalytic cycle. In this atypical 2-Cys peroxiredoxin, C(R) is present in the same subunit to form an intramolecular disulfide. The disulfide is subsequently reduced by thioredoxin.</text>
</comment>
<evidence type="ECO:0000313" key="8">
    <source>
        <dbReference type="EMBL" id="MFC4360989.1"/>
    </source>
</evidence>
<keyword evidence="2 6" id="KW-0049">Antioxidant</keyword>
<dbReference type="PROSITE" id="PS01265">
    <property type="entry name" value="TPX"/>
    <property type="match status" value="1"/>
</dbReference>
<keyword evidence="9" id="KW-1185">Reference proteome</keyword>
<keyword evidence="5 6" id="KW-0676">Redox-active center</keyword>
<dbReference type="InterPro" id="IPR018219">
    <property type="entry name" value="Tpx_CS"/>
</dbReference>
<name>A0ABV8V0A0_9GAMM</name>
<feature type="active site" description="Cysteine sulfenic acid (-SOH) intermediate" evidence="6">
    <location>
        <position position="60"/>
    </location>
</feature>
<dbReference type="PROSITE" id="PS51352">
    <property type="entry name" value="THIOREDOXIN_2"/>
    <property type="match status" value="1"/>
</dbReference>
<sequence length="165" mass="16943">MATVTLHGNPFETVGNLPAVGSNAPAFTLAGADLSDLTLASLAGKRVVLNIFPSIDTPTCATSVREFNAKAGSLDNVAVVCISADLPFALGRFCGAEGLSNVKVGSTFRSSFGDDYGVAFKTGPLTKLLSRAVVVVGTDGKVLHNEQVAETGNEPNYEAALKVLG</sequence>
<evidence type="ECO:0000256" key="5">
    <source>
        <dbReference type="ARBA" id="ARBA00023284"/>
    </source>
</evidence>
<dbReference type="SUPFAM" id="SSF52833">
    <property type="entry name" value="Thioredoxin-like"/>
    <property type="match status" value="1"/>
</dbReference>
<organism evidence="8 9">
    <name type="scientific">Simiduia curdlanivorans</name>
    <dbReference type="NCBI Taxonomy" id="1492769"/>
    <lineage>
        <taxon>Bacteria</taxon>
        <taxon>Pseudomonadati</taxon>
        <taxon>Pseudomonadota</taxon>
        <taxon>Gammaproteobacteria</taxon>
        <taxon>Cellvibrionales</taxon>
        <taxon>Cellvibrionaceae</taxon>
        <taxon>Simiduia</taxon>
    </lineage>
</organism>
<dbReference type="InterPro" id="IPR013740">
    <property type="entry name" value="Redoxin"/>
</dbReference>
<dbReference type="InterPro" id="IPR036249">
    <property type="entry name" value="Thioredoxin-like_sf"/>
</dbReference>
<keyword evidence="1 6" id="KW-0575">Peroxidase</keyword>
<feature type="domain" description="Thioredoxin" evidence="7">
    <location>
        <begin position="18"/>
        <end position="165"/>
    </location>
</feature>
<evidence type="ECO:0000256" key="1">
    <source>
        <dbReference type="ARBA" id="ARBA00022559"/>
    </source>
</evidence>
<protein>
    <recommendedName>
        <fullName evidence="6">Thiol peroxidase</fullName>
        <shortName evidence="6">Tpx</shortName>
        <ecNumber evidence="6">1.11.1.24</ecNumber>
    </recommendedName>
    <alternativeName>
        <fullName evidence="6">Peroxiredoxin tpx</fullName>
        <shortName evidence="6">Prx</shortName>
    </alternativeName>
    <alternativeName>
        <fullName evidence="6">Thioredoxin peroxidase</fullName>
    </alternativeName>
    <alternativeName>
        <fullName evidence="6">Thioredoxin-dependent peroxiredoxin</fullName>
    </alternativeName>
</protein>
<evidence type="ECO:0000256" key="4">
    <source>
        <dbReference type="ARBA" id="ARBA00023157"/>
    </source>
</evidence>